<dbReference type="GO" id="GO:0006265">
    <property type="term" value="P:DNA topological change"/>
    <property type="evidence" value="ECO:0007669"/>
    <property type="project" value="InterPro"/>
</dbReference>
<organism evidence="3 4">
    <name type="scientific">[Clostridium] aminophilum</name>
    <dbReference type="NCBI Taxonomy" id="1526"/>
    <lineage>
        <taxon>Bacteria</taxon>
        <taxon>Bacillati</taxon>
        <taxon>Bacillota</taxon>
        <taxon>Clostridia</taxon>
        <taxon>Lachnospirales</taxon>
        <taxon>Lachnospiraceae</taxon>
    </lineage>
</organism>
<evidence type="ECO:0000256" key="1">
    <source>
        <dbReference type="SAM" id="MobiDB-lite"/>
    </source>
</evidence>
<dbReference type="GO" id="GO:0003677">
    <property type="term" value="F:DNA binding"/>
    <property type="evidence" value="ECO:0007669"/>
    <property type="project" value="InterPro"/>
</dbReference>
<dbReference type="Proteomes" id="UP000199820">
    <property type="component" value="Unassembled WGS sequence"/>
</dbReference>
<proteinExistence type="predicted"/>
<feature type="domain" description="NERD" evidence="2">
    <location>
        <begin position="51"/>
        <end position="170"/>
    </location>
</feature>
<keyword evidence="4" id="KW-1185">Reference proteome</keyword>
<dbReference type="PROSITE" id="PS50965">
    <property type="entry name" value="NERD"/>
    <property type="match status" value="1"/>
</dbReference>
<dbReference type="EMBL" id="FOIL01000020">
    <property type="protein sequence ID" value="SET47557.1"/>
    <property type="molecule type" value="Genomic_DNA"/>
</dbReference>
<keyword evidence="3" id="KW-0413">Isomerase</keyword>
<dbReference type="GO" id="GO:0005694">
    <property type="term" value="C:chromosome"/>
    <property type="evidence" value="ECO:0007669"/>
    <property type="project" value="InterPro"/>
</dbReference>
<dbReference type="RefSeq" id="WP_074649459.1">
    <property type="nucleotide sequence ID" value="NZ_FOIL01000020.1"/>
</dbReference>
<dbReference type="Pfam" id="PF08378">
    <property type="entry name" value="NERD"/>
    <property type="match status" value="1"/>
</dbReference>
<name>A0A1I0EQD6_9FIRM</name>
<sequence>MALFERPEVVILKESSDAKEYLEKLLDLQNEVQKDTPLYKKIEKEIAVVKAGIAGEDRIMFELKNSGMNLVVLHDICLVDPEGNTAQIDFIVLTPYVTVFIECKNLYGDIEINSRGDFIRTFSYNGHRFKEGIYNPVTQNERHMLVYKNCRSANKGKFVRWGFEFYFQRYNKSLVVLANPKSLINDRYAPRELDGKVIRADQLINTLRQMKSDVKSKKKELLDFGNSILEMNRADRTDYLAKFVELKNAVEHDPTNQEAEEIIKSRSVDGEIENTAEHNGSESEVTGIEVSANGKIPSGGIENEVTKIDGAETGELKTVAAETESEEYDATACGAAEADEHSNPDSGSNVLQPSSLEGNVLERDIAKNADAVRICPRCGNRLVMRTAKRGSYQGNHFWGCSSYPKCRYIENLPSGQNEG</sequence>
<dbReference type="GO" id="GO:0003916">
    <property type="term" value="F:DNA topoisomerase activity"/>
    <property type="evidence" value="ECO:0007669"/>
    <property type="project" value="InterPro"/>
</dbReference>
<evidence type="ECO:0000259" key="2">
    <source>
        <dbReference type="PROSITE" id="PS50965"/>
    </source>
</evidence>
<dbReference type="AlphaFoldDB" id="A0A1I0EQD6"/>
<reference evidence="3 4" key="1">
    <citation type="submission" date="2016-10" db="EMBL/GenBank/DDBJ databases">
        <authorList>
            <person name="de Groot N.N."/>
        </authorList>
    </citation>
    <scope>NUCLEOTIDE SEQUENCE [LARGE SCALE GENOMIC DNA]</scope>
    <source>
        <strain evidence="3 4">KH1P1</strain>
    </source>
</reference>
<dbReference type="STRING" id="1526.SAMN02910262_02143"/>
<dbReference type="SUPFAM" id="SSF57783">
    <property type="entry name" value="Zinc beta-ribbon"/>
    <property type="match status" value="1"/>
</dbReference>
<gene>
    <name evidence="3" type="ORF">SAMN04487771_102015</name>
</gene>
<feature type="region of interest" description="Disordered" evidence="1">
    <location>
        <begin position="334"/>
        <end position="355"/>
    </location>
</feature>
<evidence type="ECO:0000313" key="3">
    <source>
        <dbReference type="EMBL" id="SET47557.1"/>
    </source>
</evidence>
<dbReference type="Gene3D" id="3.30.65.10">
    <property type="entry name" value="Bacterial Topoisomerase I, domain 1"/>
    <property type="match status" value="1"/>
</dbReference>
<protein>
    <submittedName>
        <fullName evidence="3">Topoisomerase DNA binding C4 zinc finger</fullName>
    </submittedName>
</protein>
<accession>A0A1I0EQD6</accession>
<evidence type="ECO:0000313" key="4">
    <source>
        <dbReference type="Proteomes" id="UP000199820"/>
    </source>
</evidence>
<dbReference type="InterPro" id="IPR013498">
    <property type="entry name" value="Topo_IA_Znf"/>
</dbReference>
<feature type="compositionally biased region" description="Polar residues" evidence="1">
    <location>
        <begin position="344"/>
        <end position="355"/>
    </location>
</feature>
<dbReference type="Pfam" id="PF01396">
    <property type="entry name" value="Zn_ribbon_Top1"/>
    <property type="match status" value="1"/>
</dbReference>
<dbReference type="InterPro" id="IPR011528">
    <property type="entry name" value="NERD"/>
</dbReference>